<evidence type="ECO:0000313" key="3">
    <source>
        <dbReference type="Proteomes" id="UP001260872"/>
    </source>
</evidence>
<feature type="region of interest" description="Disordered" evidence="1">
    <location>
        <begin position="262"/>
        <end position="285"/>
    </location>
</feature>
<evidence type="ECO:0000256" key="1">
    <source>
        <dbReference type="SAM" id="MobiDB-lite"/>
    </source>
</evidence>
<feature type="compositionally biased region" description="Acidic residues" evidence="1">
    <location>
        <begin position="157"/>
        <end position="175"/>
    </location>
</feature>
<keyword evidence="3" id="KW-1185">Reference proteome</keyword>
<accession>A0ABU1FR01</accession>
<name>A0ABU1FR01_9MICC</name>
<evidence type="ECO:0000313" key="2">
    <source>
        <dbReference type="EMBL" id="MDR5711081.1"/>
    </source>
</evidence>
<comment type="caution">
    <text evidence="2">The sequence shown here is derived from an EMBL/GenBank/DDBJ whole genome shotgun (WGS) entry which is preliminary data.</text>
</comment>
<proteinExistence type="predicted"/>
<gene>
    <name evidence="2" type="ORF">RH857_02850</name>
</gene>
<dbReference type="RefSeq" id="WP_310536468.1">
    <property type="nucleotide sequence ID" value="NZ_BAAAOC010000024.1"/>
</dbReference>
<sequence length="368" mass="40770">MIIRRRQRPVVATRTMARRKRRRRALTALGAVSALVAGTAYGAWRYIDENEYLLDERCEVSIGGTEHRLSPEQAHNAATIAAAAVDRGLPPEAAVHTIGIALQESDLVVRESEDERDARVLFARGTPSWSDGPNAQSVAISLEGFYDVLESSWQEALETDQDEENDDDVASEEEESSKPPAWDPSMDLEEAAEALGRPQDPSFYPRHYERARAFALPLAGQEQATMFCRLSQDETKVPAPNPEGVSDEIAAMLPHALQMPFTEPEEGEESEEESSESEEFAPEPITDGIITVEGEGSEAVMTIAVPERDGEYDYLWMLGHWSVATAYDYGIESVLAGPYRWERDSGLWVRGQGHSDDAVVLRFGPDED</sequence>
<protein>
    <submittedName>
        <fullName evidence="2">Uncharacterized protein</fullName>
    </submittedName>
</protein>
<dbReference type="Proteomes" id="UP001260872">
    <property type="component" value="Unassembled WGS sequence"/>
</dbReference>
<reference evidence="3" key="1">
    <citation type="submission" date="2023-07" db="EMBL/GenBank/DDBJ databases">
        <title>Description of three actinobacteria isolated from air of manufacturing shop in a pharmaceutical factory.</title>
        <authorList>
            <person name="Zhang D.-F."/>
        </authorList>
    </citation>
    <scope>NUCLEOTIDE SEQUENCE [LARGE SCALE GENOMIC DNA]</scope>
    <source>
        <strain evidence="3">CCTCC AB 207010</strain>
    </source>
</reference>
<feature type="compositionally biased region" description="Acidic residues" evidence="1">
    <location>
        <begin position="263"/>
        <end position="281"/>
    </location>
</feature>
<organism evidence="2 3">
    <name type="scientific">Nesterenkonia flava</name>
    <dbReference type="NCBI Taxonomy" id="469799"/>
    <lineage>
        <taxon>Bacteria</taxon>
        <taxon>Bacillati</taxon>
        <taxon>Actinomycetota</taxon>
        <taxon>Actinomycetes</taxon>
        <taxon>Micrococcales</taxon>
        <taxon>Micrococcaceae</taxon>
        <taxon>Nesterenkonia</taxon>
    </lineage>
</organism>
<feature type="region of interest" description="Disordered" evidence="1">
    <location>
        <begin position="157"/>
        <end position="185"/>
    </location>
</feature>
<dbReference type="EMBL" id="JAVKGT010000005">
    <property type="protein sequence ID" value="MDR5711081.1"/>
    <property type="molecule type" value="Genomic_DNA"/>
</dbReference>